<keyword evidence="2" id="KW-0489">Methyltransferase</keyword>
<evidence type="ECO:0000313" key="2">
    <source>
        <dbReference type="EMBL" id="ODP35948.1"/>
    </source>
</evidence>
<dbReference type="CDD" id="cd02440">
    <property type="entry name" value="AdoMet_MTases"/>
    <property type="match status" value="1"/>
</dbReference>
<dbReference type="RefSeq" id="WP_069322135.1">
    <property type="nucleotide sequence ID" value="NZ_MDDS01000086.1"/>
</dbReference>
<dbReference type="Proteomes" id="UP000094487">
    <property type="component" value="Unassembled WGS sequence"/>
</dbReference>
<keyword evidence="3" id="KW-1185">Reference proteome</keyword>
<dbReference type="Gene3D" id="3.40.50.150">
    <property type="entry name" value="Vaccinia Virus protein VP39"/>
    <property type="match status" value="1"/>
</dbReference>
<proteinExistence type="predicted"/>
<dbReference type="SUPFAM" id="SSF53335">
    <property type="entry name" value="S-adenosyl-L-methionine-dependent methyltransferases"/>
    <property type="match status" value="1"/>
</dbReference>
<sequence>MNGSTTIPRRKRKGARPLSPQALFLQGFFKHPVMVGSIIPSSNKLIRKMLAKVDWENTKVFVEYGPGVGTFCRPILERLAPDAKFIAIDTNPDFVSYLRQTIVDPRLSAIHGSAADVNAIVADHGESHADFVLSGLPFSTLPAGVGEVIAEATHRVIRPGGAFLVYQFNPNVRNFLTPHFARIDADMEWWNMPPAQLWWAWKDEATD</sequence>
<reference evidence="2 3" key="1">
    <citation type="submission" date="2016-08" db="EMBL/GenBank/DDBJ databases">
        <title>Draft genome of the agarase producing Sphingomonas sp. MCT13.</title>
        <authorList>
            <person name="D'Andrea M.M."/>
            <person name="Rossolini G.M."/>
            <person name="Thaller M.C."/>
        </authorList>
    </citation>
    <scope>NUCLEOTIDE SEQUENCE [LARGE SCALE GENOMIC DNA]</scope>
    <source>
        <strain evidence="2 3">MCT13</strain>
    </source>
</reference>
<dbReference type="AlphaFoldDB" id="A0A1E3LQB5"/>
<dbReference type="InterPro" id="IPR041698">
    <property type="entry name" value="Methyltransf_25"/>
</dbReference>
<protein>
    <submittedName>
        <fullName evidence="2">Methyltransferase</fullName>
    </submittedName>
</protein>
<comment type="caution">
    <text evidence="2">The sequence shown here is derived from an EMBL/GenBank/DDBJ whole genome shotgun (WGS) entry which is preliminary data.</text>
</comment>
<organism evidence="2 3">
    <name type="scientific">Sphingomonas turrisvirgatae</name>
    <dbReference type="NCBI Taxonomy" id="1888892"/>
    <lineage>
        <taxon>Bacteria</taxon>
        <taxon>Pseudomonadati</taxon>
        <taxon>Pseudomonadota</taxon>
        <taxon>Alphaproteobacteria</taxon>
        <taxon>Sphingomonadales</taxon>
        <taxon>Sphingomonadaceae</taxon>
        <taxon>Sphingomonas</taxon>
    </lineage>
</organism>
<keyword evidence="2" id="KW-0808">Transferase</keyword>
<dbReference type="EMBL" id="MDDS01000086">
    <property type="protein sequence ID" value="ODP35948.1"/>
    <property type="molecule type" value="Genomic_DNA"/>
</dbReference>
<dbReference type="OrthoDB" id="9805585at2"/>
<accession>A0A1E3LQB5</accession>
<dbReference type="GO" id="GO:0032259">
    <property type="term" value="P:methylation"/>
    <property type="evidence" value="ECO:0007669"/>
    <property type="project" value="UniProtKB-KW"/>
</dbReference>
<dbReference type="STRING" id="1888892.BFL28_07610"/>
<dbReference type="Pfam" id="PF13649">
    <property type="entry name" value="Methyltransf_25"/>
    <property type="match status" value="1"/>
</dbReference>
<feature type="domain" description="Methyltransferase" evidence="1">
    <location>
        <begin position="62"/>
        <end position="161"/>
    </location>
</feature>
<evidence type="ECO:0000259" key="1">
    <source>
        <dbReference type="Pfam" id="PF13649"/>
    </source>
</evidence>
<gene>
    <name evidence="2" type="ORF">BFL28_07610</name>
</gene>
<evidence type="ECO:0000313" key="3">
    <source>
        <dbReference type="Proteomes" id="UP000094487"/>
    </source>
</evidence>
<dbReference type="InterPro" id="IPR029063">
    <property type="entry name" value="SAM-dependent_MTases_sf"/>
</dbReference>
<name>A0A1E3LQB5_9SPHN</name>
<dbReference type="GO" id="GO:0008168">
    <property type="term" value="F:methyltransferase activity"/>
    <property type="evidence" value="ECO:0007669"/>
    <property type="project" value="UniProtKB-KW"/>
</dbReference>